<organism evidence="1 2">
    <name type="scientific">Lacticaseibacillus baoqingensis</name>
    <dbReference type="NCBI Taxonomy" id="2486013"/>
    <lineage>
        <taxon>Bacteria</taxon>
        <taxon>Bacillati</taxon>
        <taxon>Bacillota</taxon>
        <taxon>Bacilli</taxon>
        <taxon>Lactobacillales</taxon>
        <taxon>Lactobacillaceae</taxon>
        <taxon>Lacticaseibacillus</taxon>
    </lineage>
</organism>
<protein>
    <submittedName>
        <fullName evidence="1">Uncharacterized protein</fullName>
    </submittedName>
</protein>
<evidence type="ECO:0000313" key="2">
    <source>
        <dbReference type="Proteomes" id="UP001597252"/>
    </source>
</evidence>
<proteinExistence type="predicted"/>
<dbReference type="RefSeq" id="WP_125749272.1">
    <property type="nucleotide sequence ID" value="NZ_JBHTON010000035.1"/>
</dbReference>
<dbReference type="Proteomes" id="UP001597252">
    <property type="component" value="Unassembled WGS sequence"/>
</dbReference>
<keyword evidence="2" id="KW-1185">Reference proteome</keyword>
<evidence type="ECO:0000313" key="1">
    <source>
        <dbReference type="EMBL" id="MFD1485680.1"/>
    </source>
</evidence>
<dbReference type="PROSITE" id="PS51257">
    <property type="entry name" value="PROKAR_LIPOPROTEIN"/>
    <property type="match status" value="1"/>
</dbReference>
<accession>A0ABW4EAR2</accession>
<gene>
    <name evidence="1" type="ORF">ACFQ5J_10605</name>
</gene>
<sequence length="110" mass="12130">MKREFWTLNRVLTLLVYGMIACFVIGHATPTLAVRTKMLFHGYLRSSLTAQITKSKEHGDHGEAIYFVSPSPVNDSTAAAALAQHTILLPDHYRVTTFGLSFAEMATSMG</sequence>
<dbReference type="EMBL" id="JBHTON010000035">
    <property type="protein sequence ID" value="MFD1485680.1"/>
    <property type="molecule type" value="Genomic_DNA"/>
</dbReference>
<reference evidence="2" key="1">
    <citation type="journal article" date="2019" name="Int. J. Syst. Evol. Microbiol.">
        <title>The Global Catalogue of Microorganisms (GCM) 10K type strain sequencing project: providing services to taxonomists for standard genome sequencing and annotation.</title>
        <authorList>
            <consortium name="The Broad Institute Genomics Platform"/>
            <consortium name="The Broad Institute Genome Sequencing Center for Infectious Disease"/>
            <person name="Wu L."/>
            <person name="Ma J."/>
        </authorList>
    </citation>
    <scope>NUCLEOTIDE SEQUENCE [LARGE SCALE GENOMIC DNA]</scope>
    <source>
        <strain evidence="2">CCM 8903</strain>
    </source>
</reference>
<comment type="caution">
    <text evidence="1">The sequence shown here is derived from an EMBL/GenBank/DDBJ whole genome shotgun (WGS) entry which is preliminary data.</text>
</comment>
<name>A0ABW4EAR2_9LACO</name>